<dbReference type="Proteomes" id="UP000054561">
    <property type="component" value="Unassembled WGS sequence"/>
</dbReference>
<evidence type="ECO:0000256" key="1">
    <source>
        <dbReference type="SAM" id="MobiDB-lite"/>
    </source>
</evidence>
<evidence type="ECO:0000313" key="4">
    <source>
        <dbReference type="Proteomes" id="UP000054561"/>
    </source>
</evidence>
<feature type="region of interest" description="Disordered" evidence="1">
    <location>
        <begin position="43"/>
        <end position="62"/>
    </location>
</feature>
<reference evidence="3 4" key="1">
    <citation type="submission" date="2014-03" db="EMBL/GenBank/DDBJ databases">
        <title>The Genome Sequence of Plasmodium fragile nilgiri.</title>
        <authorList>
            <consortium name="The Broad Institute Genomics Platform"/>
            <consortium name="The Broad Institute Genome Sequencing Center for Infectious Disease"/>
            <person name="Neafsey D."/>
            <person name="Duraisingh M."/>
            <person name="Young S.K."/>
            <person name="Zeng Q."/>
            <person name="Gargeya S."/>
            <person name="Abouelleil A."/>
            <person name="Alvarado L."/>
            <person name="Chapman S.B."/>
            <person name="Gainer-Dewar J."/>
            <person name="Goldberg J."/>
            <person name="Griggs A."/>
            <person name="Gujja S."/>
            <person name="Hansen M."/>
            <person name="Howarth C."/>
            <person name="Imamovic A."/>
            <person name="Larimer J."/>
            <person name="Pearson M."/>
            <person name="Poon T.W."/>
            <person name="Priest M."/>
            <person name="Roberts A."/>
            <person name="Saif S."/>
            <person name="Shea T."/>
            <person name="Sykes S."/>
            <person name="Wortman J."/>
            <person name="Nusbaum C."/>
            <person name="Birren B."/>
        </authorList>
    </citation>
    <scope>NUCLEOTIDE SEQUENCE [LARGE SCALE GENOMIC DNA]</scope>
    <source>
        <strain evidence="4">nilgiri</strain>
    </source>
</reference>
<dbReference type="EMBL" id="KQ001649">
    <property type="protein sequence ID" value="KJP89678.1"/>
    <property type="molecule type" value="Genomic_DNA"/>
</dbReference>
<feature type="domain" description="RNA-editing substrate-binding complex 6 protein" evidence="2">
    <location>
        <begin position="289"/>
        <end position="472"/>
    </location>
</feature>
<dbReference type="PANTHER" id="PTHR21228:SF40">
    <property type="entry name" value="LD45607P"/>
    <property type="match status" value="1"/>
</dbReference>
<dbReference type="GeneID" id="24265952"/>
<accession>A0A0D9QRY4</accession>
<dbReference type="GO" id="GO:0005759">
    <property type="term" value="C:mitochondrial matrix"/>
    <property type="evidence" value="ECO:0007669"/>
    <property type="project" value="TreeGrafter"/>
</dbReference>
<dbReference type="GO" id="GO:0044528">
    <property type="term" value="P:regulation of mitochondrial mRNA stability"/>
    <property type="evidence" value="ECO:0007669"/>
    <property type="project" value="TreeGrafter"/>
</dbReference>
<dbReference type="OMA" id="DNVHMND"/>
<protein>
    <recommendedName>
        <fullName evidence="2">RNA-editing substrate-binding complex 6 protein domain-containing protein</fullName>
    </recommendedName>
</protein>
<dbReference type="InterPro" id="IPR058917">
    <property type="entry name" value="RESC6_dom"/>
</dbReference>
<sequence length="617" mass="71274">MLKHIYLRIMSTKKTLRSKRPIECSGMWNDEKGVKREIGPGVVTPLGGHRKQQTGNQLGSDLTNRLTDRFAPRLNGHVMDGEGEEPSCEGSPECTSIPLVGRKPVHAGDPHEELRRVLVYASTQVIKSLHLRQHYINSKDYFMSLSLICNQLAAHRFEDHSFWNTLGGRLTALLRNEDVHKTMCVRWLALILNSFARVYVLNEPFLREASIYVRRNNKDEKLHTFDISQIANCFAKLNYGDANLFKYMEQQICERIEELSCQSISNICNAYSKLNLGSEMLFCRLIEAVKKNLENFNEQEIANILNAYSKLGEKKYTHLFVNFLPHICAKFDHFKPVEMVMIANAYSKCNLFNKTFFSLLCKYISKNADLFELSEWAILANVYANFNLRDLKIFYLIKKKVSNKEHFLQHGNVAMLLHAFGKLHIRDEAFIINLVKKKKHIINSLDSRNLTLFYVALIKLNLRIPMDIFSNLKLNISSKLHTFTDLALVSICYSSMFLSYFDMKLVSSILLLLNERRANSKSFAHQMHVTLFVLHSVYDFRKFSPKFLLCLYQLLTRAYQHIAQPNYYDINKSAIQKRISPFFPKNCLNVQAEVPVGPFVVDFLLTRKQSTAHAALL</sequence>
<keyword evidence="4" id="KW-1185">Reference proteome</keyword>
<dbReference type="GO" id="GO:0000963">
    <property type="term" value="P:mitochondrial RNA processing"/>
    <property type="evidence" value="ECO:0007669"/>
    <property type="project" value="TreeGrafter"/>
</dbReference>
<organism evidence="3 4">
    <name type="scientific">Plasmodium fragile</name>
    <dbReference type="NCBI Taxonomy" id="5857"/>
    <lineage>
        <taxon>Eukaryota</taxon>
        <taxon>Sar</taxon>
        <taxon>Alveolata</taxon>
        <taxon>Apicomplexa</taxon>
        <taxon>Aconoidasida</taxon>
        <taxon>Haemosporida</taxon>
        <taxon>Plasmodiidae</taxon>
        <taxon>Plasmodium</taxon>
        <taxon>Plasmodium (Plasmodium)</taxon>
    </lineage>
</organism>
<name>A0A0D9QRY4_PLAFR</name>
<proteinExistence type="predicted"/>
<dbReference type="PANTHER" id="PTHR21228">
    <property type="entry name" value="FAST LEU-RICH DOMAIN-CONTAINING"/>
    <property type="match status" value="1"/>
</dbReference>
<evidence type="ECO:0000313" key="3">
    <source>
        <dbReference type="EMBL" id="KJP89678.1"/>
    </source>
</evidence>
<dbReference type="AlphaFoldDB" id="A0A0D9QRY4"/>
<dbReference type="VEuPathDB" id="PlasmoDB:AK88_00638"/>
<evidence type="ECO:0000259" key="2">
    <source>
        <dbReference type="Pfam" id="PF26188"/>
    </source>
</evidence>
<dbReference type="RefSeq" id="XP_012333707.1">
    <property type="nucleotide sequence ID" value="XM_012478284.1"/>
</dbReference>
<dbReference type="GO" id="GO:0003723">
    <property type="term" value="F:RNA binding"/>
    <property type="evidence" value="ECO:0007669"/>
    <property type="project" value="TreeGrafter"/>
</dbReference>
<feature type="compositionally biased region" description="Polar residues" evidence="1">
    <location>
        <begin position="53"/>
        <end position="62"/>
    </location>
</feature>
<dbReference type="GO" id="GO:0035770">
    <property type="term" value="C:ribonucleoprotein granule"/>
    <property type="evidence" value="ECO:0007669"/>
    <property type="project" value="TreeGrafter"/>
</dbReference>
<dbReference type="InterPro" id="IPR050870">
    <property type="entry name" value="FAST_kinase"/>
</dbReference>
<gene>
    <name evidence="3" type="ORF">AK88_00638</name>
</gene>
<dbReference type="OrthoDB" id="385235at2759"/>
<dbReference type="Pfam" id="PF26188">
    <property type="entry name" value="RESC6"/>
    <property type="match status" value="1"/>
</dbReference>